<feature type="compositionally biased region" description="Basic and acidic residues" evidence="1">
    <location>
        <begin position="1"/>
        <end position="10"/>
    </location>
</feature>
<feature type="region of interest" description="Disordered" evidence="1">
    <location>
        <begin position="1"/>
        <end position="20"/>
    </location>
</feature>
<comment type="caution">
    <text evidence="2">The sequence shown here is derived from an EMBL/GenBank/DDBJ whole genome shotgun (WGS) entry which is preliminary data.</text>
</comment>
<evidence type="ECO:0000313" key="2">
    <source>
        <dbReference type="EMBL" id="REJ30186.1"/>
    </source>
</evidence>
<dbReference type="EMBL" id="QEWE01000011">
    <property type="protein sequence ID" value="REJ30186.1"/>
    <property type="molecule type" value="Genomic_DNA"/>
</dbReference>
<gene>
    <name evidence="2" type="ORF">C6P37_03455</name>
</gene>
<evidence type="ECO:0000256" key="1">
    <source>
        <dbReference type="SAM" id="MobiDB-lite"/>
    </source>
</evidence>
<reference evidence="2 3" key="1">
    <citation type="submission" date="2018-03" db="EMBL/GenBank/DDBJ databases">
        <authorList>
            <person name="Keele B.F."/>
        </authorList>
    </citation>
    <scope>NUCLEOTIDE SEQUENCE [LARGE SCALE GENOMIC DNA]</scope>
    <source>
        <strain evidence="2">ZCTH4_d</strain>
    </source>
</reference>
<proteinExistence type="predicted"/>
<dbReference type="AlphaFoldDB" id="A0A3E0K706"/>
<organism evidence="2 3">
    <name type="scientific">Caldibacillus debilis</name>
    <dbReference type="NCBI Taxonomy" id="301148"/>
    <lineage>
        <taxon>Bacteria</taxon>
        <taxon>Bacillati</taxon>
        <taxon>Bacillota</taxon>
        <taxon>Bacilli</taxon>
        <taxon>Bacillales</taxon>
        <taxon>Bacillaceae</taxon>
        <taxon>Caldibacillus</taxon>
    </lineage>
</organism>
<name>A0A3E0K706_9BACI</name>
<dbReference type="Proteomes" id="UP000257014">
    <property type="component" value="Unassembled WGS sequence"/>
</dbReference>
<evidence type="ECO:0000313" key="3">
    <source>
        <dbReference type="Proteomes" id="UP000257014"/>
    </source>
</evidence>
<accession>A0A3E0K706</accession>
<sequence>MKALKGENRRRTYGPFPGVPGPVAEQVQDCQEEFLERYLTCVGKLLSIGGTGNGIMSHCLFC</sequence>
<protein>
    <submittedName>
        <fullName evidence="2">Uncharacterized protein</fullName>
    </submittedName>
</protein>